<protein>
    <submittedName>
        <fullName evidence="1">Uncharacterized protein</fullName>
    </submittedName>
</protein>
<proteinExistence type="predicted"/>
<accession>A0ACC2SVC4</accession>
<dbReference type="Proteomes" id="UP001165960">
    <property type="component" value="Unassembled WGS sequence"/>
</dbReference>
<organism evidence="1 2">
    <name type="scientific">Entomophthora muscae</name>
    <dbReference type="NCBI Taxonomy" id="34485"/>
    <lineage>
        <taxon>Eukaryota</taxon>
        <taxon>Fungi</taxon>
        <taxon>Fungi incertae sedis</taxon>
        <taxon>Zoopagomycota</taxon>
        <taxon>Entomophthoromycotina</taxon>
        <taxon>Entomophthoromycetes</taxon>
        <taxon>Entomophthorales</taxon>
        <taxon>Entomophthoraceae</taxon>
        <taxon>Entomophthora</taxon>
    </lineage>
</organism>
<keyword evidence="2" id="KW-1185">Reference proteome</keyword>
<comment type="caution">
    <text evidence="1">The sequence shown here is derived from an EMBL/GenBank/DDBJ whole genome shotgun (WGS) entry which is preliminary data.</text>
</comment>
<evidence type="ECO:0000313" key="2">
    <source>
        <dbReference type="Proteomes" id="UP001165960"/>
    </source>
</evidence>
<evidence type="ECO:0000313" key="1">
    <source>
        <dbReference type="EMBL" id="KAJ9066224.1"/>
    </source>
</evidence>
<gene>
    <name evidence="1" type="ORF">DSO57_1011771</name>
</gene>
<sequence>MLELCGMLLVLCYLVEVIGAILAWVVFVFIVATNQKRYSAAQRLGYELYAWIALMDWCNNMVGLLSYDNDFAYGAMSAVSLNPGVLKFFDMLQKNFNSAFVMLTVCMAFNLHMVFLRHKYLDNISHWRYAKWAIGLSMLIPLPHFIFSVCMRQHTPLDRYWKPLGEMEQWVHHYIWQALGTIYCLYVFISVSLRLRKKRIRVVKLAKLPTADGNNTVTMERFASRLILYAVVPVLTQLPTFILRIFTNQTTLVFLILLSNLSSILNFLCFLFDPALHSIYQEWRLRKYPPEPQGYISEDTNPLIWRI</sequence>
<dbReference type="EMBL" id="QTSX02004301">
    <property type="protein sequence ID" value="KAJ9066224.1"/>
    <property type="molecule type" value="Genomic_DNA"/>
</dbReference>
<reference evidence="1" key="1">
    <citation type="submission" date="2022-04" db="EMBL/GenBank/DDBJ databases">
        <title>Genome of the entomopathogenic fungus Entomophthora muscae.</title>
        <authorList>
            <person name="Elya C."/>
            <person name="Lovett B.R."/>
            <person name="Lee E."/>
            <person name="Macias A.M."/>
            <person name="Hajek A.E."/>
            <person name="De Bivort B.L."/>
            <person name="Kasson M.T."/>
            <person name="De Fine Licht H.H."/>
            <person name="Stajich J.E."/>
        </authorList>
    </citation>
    <scope>NUCLEOTIDE SEQUENCE</scope>
    <source>
        <strain evidence="1">Berkeley</strain>
    </source>
</reference>
<name>A0ACC2SVC4_9FUNG</name>